<sequence>MSELRGILQRSIVFPHDASELVAAEQYGIDQSRLNTILGRNIILPGDQSKLREILLNRNVQNLELLSVLHKLMEKKRRQDEEALLTTPGMPSTSGPGTSGPGTSGPGTSGPGTSGPGTSGPGTSGPGTSGPGTSGPGTSGPGTSGPSGVSKPIEFIGPNWYGTQAALDGAIAAMPNPTIVSTAVNTNVKGLINDLNDVRAGTLTAVDINDDVALYSSNTKQFFYNALYLADSAAAKYLFSILNSANRTDLGLSTASGTSGPGTSGPGTSGPGTSGPGTSGPGTSGPGTSGPGTSGPGTSGPGTSGPGTSGPGTSGPGTSGPGTSGPGTSGPGTSGPGTSGPGTSGPGTSGPGTSGPGTSGPGTSGPGTSGPGTSGPGTSGPGTSGPAGVVPKPANFTGTNWYGTQAALDGEIAAMPNPAVVSAAVKTNVKGLINDLNDVRAGTLTAVDINDDVALYSTNVKKVIYNALYLADSAAAKYLFSILNSANRTDLGLSLTGGSINNDPYYKKYRKYKSKYLSELKKY</sequence>
<protein>
    <submittedName>
        <fullName evidence="2">Transcriptional regulator ICP4</fullName>
    </submittedName>
</protein>
<gene>
    <name evidence="2" type="ORF">Fadolivirus_1_836</name>
</gene>
<feature type="region of interest" description="Disordered" evidence="1">
    <location>
        <begin position="79"/>
        <end position="151"/>
    </location>
</feature>
<feature type="compositionally biased region" description="Low complexity" evidence="1">
    <location>
        <begin position="86"/>
        <end position="96"/>
    </location>
</feature>
<evidence type="ECO:0000256" key="1">
    <source>
        <dbReference type="SAM" id="MobiDB-lite"/>
    </source>
</evidence>
<evidence type="ECO:0000313" key="2">
    <source>
        <dbReference type="EMBL" id="QKF94294.1"/>
    </source>
</evidence>
<feature type="compositionally biased region" description="Gly residues" evidence="1">
    <location>
        <begin position="97"/>
        <end position="145"/>
    </location>
</feature>
<name>A0A7D3UVT0_9VIRU</name>
<proteinExistence type="predicted"/>
<dbReference type="EMBL" id="MT418680">
    <property type="protein sequence ID" value="QKF94294.1"/>
    <property type="molecule type" value="Genomic_DNA"/>
</dbReference>
<reference evidence="2 3" key="1">
    <citation type="submission" date="2020-04" db="EMBL/GenBank/DDBJ databases">
        <title>Advantages and limits of metagenomic assembly and binning of a giant virus.</title>
        <authorList>
            <person name="Schulz F."/>
            <person name="Andreani J."/>
            <person name="Francis R."/>
            <person name="Boudjemaa H."/>
            <person name="Bou Khalil J.Y."/>
            <person name="Lee J."/>
            <person name="La Scola B."/>
            <person name="Woyke T."/>
        </authorList>
    </citation>
    <scope>NUCLEOTIDE SEQUENCE [LARGE SCALE GENOMIC DNA]</scope>
    <source>
        <strain evidence="2 3">FV1/VV64</strain>
    </source>
</reference>
<accession>A0A7D3UVT0</accession>
<keyword evidence="3" id="KW-1185">Reference proteome</keyword>
<feature type="region of interest" description="Disordered" evidence="1">
    <location>
        <begin position="253"/>
        <end position="392"/>
    </location>
</feature>
<evidence type="ECO:0000313" key="3">
    <source>
        <dbReference type="Proteomes" id="UP001162001"/>
    </source>
</evidence>
<organism evidence="2 3">
    <name type="scientific">Fadolivirus FV1/VV64</name>
    <dbReference type="NCBI Taxonomy" id="3070911"/>
    <lineage>
        <taxon>Viruses</taxon>
        <taxon>Varidnaviria</taxon>
        <taxon>Bamfordvirae</taxon>
        <taxon>Nucleocytoviricota</taxon>
        <taxon>Megaviricetes</taxon>
        <taxon>Imitervirales</taxon>
        <taxon>Mimiviridae</taxon>
        <taxon>Klosneuvirinae</taxon>
        <taxon>Fadolivirus</taxon>
        <taxon>Fadolivirus algeromassiliense</taxon>
    </lineage>
</organism>
<feature type="compositionally biased region" description="Gly residues" evidence="1">
    <location>
        <begin position="259"/>
        <end position="385"/>
    </location>
</feature>
<dbReference type="Proteomes" id="UP001162001">
    <property type="component" value="Segment"/>
</dbReference>